<accession>A0ABR2J7E8</accession>
<keyword evidence="4" id="KW-1185">Reference proteome</keyword>
<sequence>MGDIQAPKSPQRPVVLVVCHTLSGHLQPLIRIAHGLHARGWDVAFLGPTAHRPRIEASGAEFFPLRGVADINDQEYYQNATDAYRALPWAARGKSDVMTQCVAPLPEQWEIFKAILATLHERDPAREVLVVAEAFFYGVLPLKLGAPLPPGVERPKSVCVSITVPAIRSVDLAPFAYAAPFDRSEAGRARNQALWTRWTTRTASMAESLDKALLASGATRGLAEPILAGANYRCHDAIYQVGVPGFEYPRSDWPQGFKFVGLVQGTPKGTVLPDPRFEWWDELKANSARSADDPTRKKVVVVAQGTVEVDPQDLIIPTIRAFLDGREKGGDVLVVAILGWKDATLTAEDFKEEAGDRVPAHARIADYLNYDAVLEHADVWVHNAGFGAVNHGIAHGVPMVVAGEGMDKPENARRVEWSGIGLALENAKPTWRQVREAVETVLGDERFKQRTEVLRKQSEELNPFDIISEDLMKMSGIE</sequence>
<dbReference type="InterPro" id="IPR050426">
    <property type="entry name" value="Glycosyltransferase_28"/>
</dbReference>
<evidence type="ECO:0000313" key="3">
    <source>
        <dbReference type="EMBL" id="KAK8873473.1"/>
    </source>
</evidence>
<dbReference type="Proteomes" id="UP001390339">
    <property type="component" value="Unassembled WGS sequence"/>
</dbReference>
<gene>
    <name evidence="3" type="ORF">PGQ11_003987</name>
</gene>
<comment type="caution">
    <text evidence="3">The sequence shown here is derived from an EMBL/GenBank/DDBJ whole genome shotgun (WGS) entry which is preliminary data.</text>
</comment>
<organism evidence="3 4">
    <name type="scientific">Apiospora arundinis</name>
    <dbReference type="NCBI Taxonomy" id="335852"/>
    <lineage>
        <taxon>Eukaryota</taxon>
        <taxon>Fungi</taxon>
        <taxon>Dikarya</taxon>
        <taxon>Ascomycota</taxon>
        <taxon>Pezizomycotina</taxon>
        <taxon>Sordariomycetes</taxon>
        <taxon>Xylariomycetidae</taxon>
        <taxon>Amphisphaeriales</taxon>
        <taxon>Apiosporaceae</taxon>
        <taxon>Apiospora</taxon>
    </lineage>
</organism>
<evidence type="ECO:0000313" key="4">
    <source>
        <dbReference type="Proteomes" id="UP001390339"/>
    </source>
</evidence>
<name>A0ABR2J7E8_9PEZI</name>
<protein>
    <submittedName>
        <fullName evidence="3">UDP-glucosyltransferase A1</fullName>
    </submittedName>
</protein>
<reference evidence="3 4" key="1">
    <citation type="journal article" date="2024" name="IMA Fungus">
        <title>Apiospora arundinis, a panoply of carbohydrate-active enzymes and secondary metabolites.</title>
        <authorList>
            <person name="Sorensen T."/>
            <person name="Petersen C."/>
            <person name="Muurmann A.T."/>
            <person name="Christiansen J.V."/>
            <person name="Brundto M.L."/>
            <person name="Overgaard C.K."/>
            <person name="Boysen A.T."/>
            <person name="Wollenberg R.D."/>
            <person name="Larsen T.O."/>
            <person name="Sorensen J.L."/>
            <person name="Nielsen K.L."/>
            <person name="Sondergaard T.E."/>
        </authorList>
    </citation>
    <scope>NUCLEOTIDE SEQUENCE [LARGE SCALE GENOMIC DNA]</scope>
    <source>
        <strain evidence="3 4">AAU 773</strain>
    </source>
</reference>
<dbReference type="Pfam" id="PF06722">
    <property type="entry name" value="EryCIII-like_C"/>
    <property type="match status" value="1"/>
</dbReference>
<proteinExistence type="predicted"/>
<evidence type="ECO:0000256" key="1">
    <source>
        <dbReference type="ARBA" id="ARBA00022679"/>
    </source>
</evidence>
<dbReference type="InterPro" id="IPR010610">
    <property type="entry name" value="EryCIII-like_C"/>
</dbReference>
<dbReference type="PANTHER" id="PTHR48050">
    <property type="entry name" value="STEROL 3-BETA-GLUCOSYLTRANSFERASE"/>
    <property type="match status" value="1"/>
</dbReference>
<dbReference type="InterPro" id="IPR002213">
    <property type="entry name" value="UDP_glucos_trans"/>
</dbReference>
<feature type="domain" description="Erythromycin biosynthesis protein CIII-like C-terminal" evidence="2">
    <location>
        <begin position="352"/>
        <end position="457"/>
    </location>
</feature>
<dbReference type="Gene3D" id="3.40.50.2000">
    <property type="entry name" value="Glycogen Phosphorylase B"/>
    <property type="match status" value="2"/>
</dbReference>
<dbReference type="PANTHER" id="PTHR48050:SF13">
    <property type="entry name" value="STEROL 3-BETA-GLUCOSYLTRANSFERASE UGT80A2"/>
    <property type="match status" value="1"/>
</dbReference>
<dbReference type="CDD" id="cd03784">
    <property type="entry name" value="GT1_Gtf-like"/>
    <property type="match status" value="1"/>
</dbReference>
<keyword evidence="1" id="KW-0808">Transferase</keyword>
<evidence type="ECO:0000259" key="2">
    <source>
        <dbReference type="Pfam" id="PF06722"/>
    </source>
</evidence>
<dbReference type="SUPFAM" id="SSF53756">
    <property type="entry name" value="UDP-Glycosyltransferase/glycogen phosphorylase"/>
    <property type="match status" value="1"/>
</dbReference>
<dbReference type="EMBL" id="JAPCWZ010000003">
    <property type="protein sequence ID" value="KAK8873473.1"/>
    <property type="molecule type" value="Genomic_DNA"/>
</dbReference>